<evidence type="ECO:0000313" key="3">
    <source>
        <dbReference type="Proteomes" id="UP000037660"/>
    </source>
</evidence>
<dbReference type="AlphaFoldDB" id="A0A0K8NX92"/>
<proteinExistence type="predicted"/>
<name>A0A0K8NX92_PISS1</name>
<gene>
    <name evidence="2" type="ORF">ISF6_0546</name>
</gene>
<sequence>MREAATGKAHGKAPRGSSGVLLDGRRQCPQGAGDPQYAGWRSAVRRTPLLTQRTKRRPRPTAGGRADRLSQCRRACRPAHCQAARSQKLAAQQPRLAEMTLGETAPC</sequence>
<evidence type="ECO:0000313" key="2">
    <source>
        <dbReference type="EMBL" id="GAP34996.1"/>
    </source>
</evidence>
<dbReference type="Proteomes" id="UP000037660">
    <property type="component" value="Unassembled WGS sequence"/>
</dbReference>
<comment type="caution">
    <text evidence="2">The sequence shown here is derived from an EMBL/GenBank/DDBJ whole genome shotgun (WGS) entry which is preliminary data.</text>
</comment>
<protein>
    <submittedName>
        <fullName evidence="2">Uncharacterized protein</fullName>
    </submittedName>
</protein>
<evidence type="ECO:0000256" key="1">
    <source>
        <dbReference type="SAM" id="MobiDB-lite"/>
    </source>
</evidence>
<accession>A0A0K8NX92</accession>
<reference evidence="3" key="1">
    <citation type="submission" date="2015-07" db="EMBL/GenBank/DDBJ databases">
        <title>Discovery of a poly(ethylene terephthalate assimilation.</title>
        <authorList>
            <person name="Yoshida S."/>
            <person name="Hiraga K."/>
            <person name="Takehana T."/>
            <person name="Taniguchi I."/>
            <person name="Yamaji H."/>
            <person name="Maeda Y."/>
            <person name="Toyohara K."/>
            <person name="Miyamoto K."/>
            <person name="Kimura Y."/>
            <person name="Oda K."/>
        </authorList>
    </citation>
    <scope>NUCLEOTIDE SEQUENCE [LARGE SCALE GENOMIC DNA]</scope>
    <source>
        <strain evidence="3">NBRC 110686 / TISTR 2288 / 201-F6</strain>
    </source>
</reference>
<reference evidence="2 3" key="2">
    <citation type="journal article" date="2016" name="Science">
        <title>A bacterium that degrades and assimilates poly(ethylene terephthalate).</title>
        <authorList>
            <person name="Yoshida S."/>
            <person name="Hiraga K."/>
            <person name="Takehana T."/>
            <person name="Taniguchi I."/>
            <person name="Yamaji H."/>
            <person name="Maeda Y."/>
            <person name="Toyohara K."/>
            <person name="Miyamoto K."/>
            <person name="Kimura Y."/>
            <person name="Oda K."/>
        </authorList>
    </citation>
    <scope>NUCLEOTIDE SEQUENCE [LARGE SCALE GENOMIC DNA]</scope>
    <source>
        <strain evidence="3">NBRC 110686 / TISTR 2288 / 201-F6</strain>
    </source>
</reference>
<dbReference type="EMBL" id="BBYR01000012">
    <property type="protein sequence ID" value="GAP34996.1"/>
    <property type="molecule type" value="Genomic_DNA"/>
</dbReference>
<organism evidence="2 3">
    <name type="scientific">Piscinibacter sakaiensis</name>
    <name type="common">Ideonella sakaiensis</name>
    <dbReference type="NCBI Taxonomy" id="1547922"/>
    <lineage>
        <taxon>Bacteria</taxon>
        <taxon>Pseudomonadati</taxon>
        <taxon>Pseudomonadota</taxon>
        <taxon>Betaproteobacteria</taxon>
        <taxon>Burkholderiales</taxon>
        <taxon>Sphaerotilaceae</taxon>
        <taxon>Piscinibacter</taxon>
    </lineage>
</organism>
<dbReference type="STRING" id="1547922.ISF6_0546"/>
<keyword evidence="3" id="KW-1185">Reference proteome</keyword>
<feature type="region of interest" description="Disordered" evidence="1">
    <location>
        <begin position="1"/>
        <end position="71"/>
    </location>
</feature>